<dbReference type="Pfam" id="PF07486">
    <property type="entry name" value="Hydrolase_2"/>
    <property type="match status" value="1"/>
</dbReference>
<reference evidence="2 3" key="1">
    <citation type="submission" date="2019-06" db="EMBL/GenBank/DDBJ databases">
        <authorList>
            <person name="Li M."/>
        </authorList>
    </citation>
    <scope>NUCLEOTIDE SEQUENCE [LARGE SCALE GENOMIC DNA]</scope>
    <source>
        <strain evidence="2 3">BGMRC6574</strain>
    </source>
</reference>
<protein>
    <submittedName>
        <fullName evidence="2">Cell wall hydrolase</fullName>
    </submittedName>
</protein>
<proteinExistence type="predicted"/>
<dbReference type="InterPro" id="IPR042047">
    <property type="entry name" value="SleB_dom1"/>
</dbReference>
<dbReference type="InterPro" id="IPR011105">
    <property type="entry name" value="Cell_wall_hydrolase_SleB"/>
</dbReference>
<dbReference type="EMBL" id="VHLH01000042">
    <property type="protein sequence ID" value="TPW25937.1"/>
    <property type="molecule type" value="Genomic_DNA"/>
</dbReference>
<keyword evidence="2" id="KW-0378">Hydrolase</keyword>
<feature type="domain" description="Cell wall hydrolase SleB" evidence="1">
    <location>
        <begin position="232"/>
        <end position="342"/>
    </location>
</feature>
<sequence>MLSGSDAGQSRWNVHLTDVPSGSIEQASLPFGGGAMRGTRDNGASITLPNGANISLQGKIGIRSTTPDEDRVTRGEKTSRVRSVTRASAASFRAGSLSHDREPIYGSAKLDTGVMAFARSRLKGNEVEVAKAFYRSQQPAPGNKAQRAFASLINNDRPDILATAYADSQSDYAQNSPFASVLNDDNREGRFVPPITNDDPGFAWATKPLPASAFEKSEQRCLASAVYFESRGEPVKGQAAVAQVVLNRVRNPSYPSTICDVVYQHESWRNRCQFSFACDGKREDIHSPSHWRIAKKVAMAVTAGKIWLKAVGSSTHYHATYVHPRWASAMRRVDKIGAHIFYETQNGGWD</sequence>
<organism evidence="2 3">
    <name type="scientific">Pararhizobium mangrovi</name>
    <dbReference type="NCBI Taxonomy" id="2590452"/>
    <lineage>
        <taxon>Bacteria</taxon>
        <taxon>Pseudomonadati</taxon>
        <taxon>Pseudomonadota</taxon>
        <taxon>Alphaproteobacteria</taxon>
        <taxon>Hyphomicrobiales</taxon>
        <taxon>Rhizobiaceae</taxon>
        <taxon>Rhizobium/Agrobacterium group</taxon>
        <taxon>Pararhizobium</taxon>
    </lineage>
</organism>
<dbReference type="Gene3D" id="1.10.10.2520">
    <property type="entry name" value="Cell wall hydrolase SleB, domain 1"/>
    <property type="match status" value="1"/>
</dbReference>
<dbReference type="Proteomes" id="UP000320314">
    <property type="component" value="Unassembled WGS sequence"/>
</dbReference>
<evidence type="ECO:0000313" key="2">
    <source>
        <dbReference type="EMBL" id="TPW25937.1"/>
    </source>
</evidence>
<evidence type="ECO:0000313" key="3">
    <source>
        <dbReference type="Proteomes" id="UP000320314"/>
    </source>
</evidence>
<evidence type="ECO:0000259" key="1">
    <source>
        <dbReference type="Pfam" id="PF07486"/>
    </source>
</evidence>
<dbReference type="AlphaFoldDB" id="A0A506U243"/>
<dbReference type="GO" id="GO:0016787">
    <property type="term" value="F:hydrolase activity"/>
    <property type="evidence" value="ECO:0007669"/>
    <property type="project" value="UniProtKB-KW"/>
</dbReference>
<comment type="caution">
    <text evidence="2">The sequence shown here is derived from an EMBL/GenBank/DDBJ whole genome shotgun (WGS) entry which is preliminary data.</text>
</comment>
<gene>
    <name evidence="2" type="ORF">FJU11_17055</name>
</gene>
<dbReference type="OrthoDB" id="9785345at2"/>
<name>A0A506U243_9HYPH</name>
<accession>A0A506U243</accession>
<keyword evidence="3" id="KW-1185">Reference proteome</keyword>